<dbReference type="EMBL" id="CAJVPM010019043">
    <property type="protein sequence ID" value="CAG8627830.1"/>
    <property type="molecule type" value="Genomic_DNA"/>
</dbReference>
<proteinExistence type="predicted"/>
<feature type="non-terminal residue" evidence="1">
    <location>
        <position position="1"/>
    </location>
</feature>
<reference evidence="1" key="1">
    <citation type="submission" date="2021-06" db="EMBL/GenBank/DDBJ databases">
        <authorList>
            <person name="Kallberg Y."/>
            <person name="Tangrot J."/>
            <person name="Rosling A."/>
        </authorList>
    </citation>
    <scope>NUCLEOTIDE SEQUENCE</scope>
    <source>
        <strain evidence="1">AU212A</strain>
    </source>
</reference>
<organism evidence="1 2">
    <name type="scientific">Scutellospora calospora</name>
    <dbReference type="NCBI Taxonomy" id="85575"/>
    <lineage>
        <taxon>Eukaryota</taxon>
        <taxon>Fungi</taxon>
        <taxon>Fungi incertae sedis</taxon>
        <taxon>Mucoromycota</taxon>
        <taxon>Glomeromycotina</taxon>
        <taxon>Glomeromycetes</taxon>
        <taxon>Diversisporales</taxon>
        <taxon>Gigasporaceae</taxon>
        <taxon>Scutellospora</taxon>
    </lineage>
</organism>
<name>A0ACA9N4P7_9GLOM</name>
<comment type="caution">
    <text evidence="1">The sequence shown here is derived from an EMBL/GenBank/DDBJ whole genome shotgun (WGS) entry which is preliminary data.</text>
</comment>
<evidence type="ECO:0000313" key="1">
    <source>
        <dbReference type="EMBL" id="CAG8627830.1"/>
    </source>
</evidence>
<dbReference type="Proteomes" id="UP000789860">
    <property type="component" value="Unassembled WGS sequence"/>
</dbReference>
<sequence length="79" mass="9315">IITEKHKLIPLVYAILDIQEGPTFIRICSNKHDSSTAYSHNKDFNNLMIEEQLHNYTTTYIDPSEQHYCLSEKLVTWME</sequence>
<evidence type="ECO:0000313" key="2">
    <source>
        <dbReference type="Proteomes" id="UP000789860"/>
    </source>
</evidence>
<accession>A0ACA9N4P7</accession>
<gene>
    <name evidence="1" type="ORF">SCALOS_LOCUS7863</name>
</gene>
<keyword evidence="2" id="KW-1185">Reference proteome</keyword>
<feature type="non-terminal residue" evidence="1">
    <location>
        <position position="79"/>
    </location>
</feature>
<protein>
    <submittedName>
        <fullName evidence="1">6430_t:CDS:1</fullName>
    </submittedName>
</protein>